<keyword evidence="3 7" id="KW-0812">Transmembrane</keyword>
<evidence type="ECO:0000256" key="6">
    <source>
        <dbReference type="SAM" id="MobiDB-lite"/>
    </source>
</evidence>
<dbReference type="Gene3D" id="1.20.1250.20">
    <property type="entry name" value="MFS general substrate transporter like domains"/>
    <property type="match status" value="2"/>
</dbReference>
<feature type="transmembrane region" description="Helical" evidence="7">
    <location>
        <begin position="309"/>
        <end position="327"/>
    </location>
</feature>
<sequence>MTCRLEPRAVGGRGRPVRPRLPTGALLGLLTIGTFAVGADSFVLAGMLSPIASDLSVSVAAAGQLTTAFAVTYAVAAPALAVLLGNGDRRFVLAAGGALFALGAALQASSTSMPFMLVAQVLAGAGAALYVSNATATAGALVPEARRGRALAMVYGGFTVATLAGGPLGLVAAQAVGWRGVLGVVAAFGVAAALGTLALPAVHLPKATMARRVGVLGRRAVLVTLLVTMLAQAAVMGAQVYLPTILTPAAGPLLPVLLAATGGGIVVGTWASGRLVDRTGPDPIRYAAFAGLTLVLGAAIPVVLGHVGWLFVVMPVFGLFAGMVLVPQQHRLVAAAPDSPAVALGWGSSAIYLGAAVGSVAGGAVLAGAGPVWLGPLAAGLVVLALLATRLEPRTPRDPAFVGRTPPFPDNRPRTARSSR</sequence>
<feature type="transmembrane region" description="Helical" evidence="7">
    <location>
        <begin position="220"/>
        <end position="241"/>
    </location>
</feature>
<evidence type="ECO:0000256" key="7">
    <source>
        <dbReference type="SAM" id="Phobius"/>
    </source>
</evidence>
<feature type="transmembrane region" description="Helical" evidence="7">
    <location>
        <begin position="115"/>
        <end position="142"/>
    </location>
</feature>
<evidence type="ECO:0000256" key="3">
    <source>
        <dbReference type="ARBA" id="ARBA00022692"/>
    </source>
</evidence>
<keyword evidence="2" id="KW-1003">Cell membrane</keyword>
<feature type="transmembrane region" description="Helical" evidence="7">
    <location>
        <begin position="339"/>
        <end position="366"/>
    </location>
</feature>
<dbReference type="GO" id="GO:0022857">
    <property type="term" value="F:transmembrane transporter activity"/>
    <property type="evidence" value="ECO:0007669"/>
    <property type="project" value="InterPro"/>
</dbReference>
<dbReference type="PANTHER" id="PTHR43124:SF10">
    <property type="entry name" value="PURINE EFFLUX PUMP PBUE"/>
    <property type="match status" value="1"/>
</dbReference>
<feature type="transmembrane region" description="Helical" evidence="7">
    <location>
        <begin position="91"/>
        <end position="109"/>
    </location>
</feature>
<feature type="transmembrane region" description="Helical" evidence="7">
    <location>
        <begin position="154"/>
        <end position="175"/>
    </location>
</feature>
<reference evidence="9 10" key="1">
    <citation type="submission" date="2019-06" db="EMBL/GenBank/DDBJ databases">
        <title>Sequencing the genomes of 1000 actinobacteria strains.</title>
        <authorList>
            <person name="Klenk H.-P."/>
        </authorList>
    </citation>
    <scope>NUCLEOTIDE SEQUENCE [LARGE SCALE GENOMIC DNA]</scope>
    <source>
        <strain evidence="9 10">DSM 45301</strain>
    </source>
</reference>
<dbReference type="Proteomes" id="UP000315677">
    <property type="component" value="Unassembled WGS sequence"/>
</dbReference>
<dbReference type="InterPro" id="IPR020846">
    <property type="entry name" value="MFS_dom"/>
</dbReference>
<evidence type="ECO:0000313" key="9">
    <source>
        <dbReference type="EMBL" id="TQM11585.1"/>
    </source>
</evidence>
<comment type="caution">
    <text evidence="9">The sequence shown here is derived from an EMBL/GenBank/DDBJ whole genome shotgun (WGS) entry which is preliminary data.</text>
</comment>
<dbReference type="AlphaFoldDB" id="A0A543DQI6"/>
<feature type="transmembrane region" description="Helical" evidence="7">
    <location>
        <begin position="181"/>
        <end position="199"/>
    </location>
</feature>
<accession>A0A543DQI6</accession>
<dbReference type="OrthoDB" id="9814237at2"/>
<organism evidence="9 10">
    <name type="scientific">Pseudonocardia kunmingensis</name>
    <dbReference type="NCBI Taxonomy" id="630975"/>
    <lineage>
        <taxon>Bacteria</taxon>
        <taxon>Bacillati</taxon>
        <taxon>Actinomycetota</taxon>
        <taxon>Actinomycetes</taxon>
        <taxon>Pseudonocardiales</taxon>
        <taxon>Pseudonocardiaceae</taxon>
        <taxon>Pseudonocardia</taxon>
    </lineage>
</organism>
<evidence type="ECO:0000256" key="2">
    <source>
        <dbReference type="ARBA" id="ARBA00022475"/>
    </source>
</evidence>
<feature type="transmembrane region" description="Helical" evidence="7">
    <location>
        <begin position="284"/>
        <end position="303"/>
    </location>
</feature>
<protein>
    <submittedName>
        <fullName evidence="9">Putative MFS family arabinose efflux permease</fullName>
    </submittedName>
</protein>
<comment type="subcellular location">
    <subcellularLocation>
        <location evidence="1">Cell membrane</location>
        <topology evidence="1">Multi-pass membrane protein</topology>
    </subcellularLocation>
</comment>
<feature type="domain" description="Major facilitator superfamily (MFS) profile" evidence="8">
    <location>
        <begin position="26"/>
        <end position="396"/>
    </location>
</feature>
<gene>
    <name evidence="9" type="ORF">FB558_4150</name>
</gene>
<name>A0A543DQI6_9PSEU</name>
<feature type="transmembrane region" description="Helical" evidence="7">
    <location>
        <begin position="21"/>
        <end position="45"/>
    </location>
</feature>
<evidence type="ECO:0000256" key="4">
    <source>
        <dbReference type="ARBA" id="ARBA00022989"/>
    </source>
</evidence>
<dbReference type="GO" id="GO:0005886">
    <property type="term" value="C:plasma membrane"/>
    <property type="evidence" value="ECO:0007669"/>
    <property type="project" value="UniProtKB-SubCell"/>
</dbReference>
<dbReference type="Pfam" id="PF07690">
    <property type="entry name" value="MFS_1"/>
    <property type="match status" value="1"/>
</dbReference>
<evidence type="ECO:0000313" key="10">
    <source>
        <dbReference type="Proteomes" id="UP000315677"/>
    </source>
</evidence>
<feature type="transmembrane region" description="Helical" evidence="7">
    <location>
        <begin position="65"/>
        <end position="84"/>
    </location>
</feature>
<feature type="region of interest" description="Disordered" evidence="6">
    <location>
        <begin position="397"/>
        <end position="420"/>
    </location>
</feature>
<dbReference type="EMBL" id="VFPA01000002">
    <property type="protein sequence ID" value="TQM11585.1"/>
    <property type="molecule type" value="Genomic_DNA"/>
</dbReference>
<dbReference type="PANTHER" id="PTHR43124">
    <property type="entry name" value="PURINE EFFLUX PUMP PBUE"/>
    <property type="match status" value="1"/>
</dbReference>
<dbReference type="InterPro" id="IPR036259">
    <property type="entry name" value="MFS_trans_sf"/>
</dbReference>
<dbReference type="SUPFAM" id="SSF103473">
    <property type="entry name" value="MFS general substrate transporter"/>
    <property type="match status" value="1"/>
</dbReference>
<keyword evidence="4 7" id="KW-1133">Transmembrane helix</keyword>
<dbReference type="InterPro" id="IPR011701">
    <property type="entry name" value="MFS"/>
</dbReference>
<keyword evidence="10" id="KW-1185">Reference proteome</keyword>
<evidence type="ECO:0000256" key="5">
    <source>
        <dbReference type="ARBA" id="ARBA00023136"/>
    </source>
</evidence>
<dbReference type="PROSITE" id="PS50850">
    <property type="entry name" value="MFS"/>
    <property type="match status" value="1"/>
</dbReference>
<evidence type="ECO:0000259" key="8">
    <source>
        <dbReference type="PROSITE" id="PS50850"/>
    </source>
</evidence>
<feature type="transmembrane region" description="Helical" evidence="7">
    <location>
        <begin position="372"/>
        <end position="389"/>
    </location>
</feature>
<keyword evidence="5 7" id="KW-0472">Membrane</keyword>
<evidence type="ECO:0000256" key="1">
    <source>
        <dbReference type="ARBA" id="ARBA00004651"/>
    </source>
</evidence>
<proteinExistence type="predicted"/>
<dbReference type="InterPro" id="IPR050189">
    <property type="entry name" value="MFS_Efflux_Transporters"/>
</dbReference>
<feature type="transmembrane region" description="Helical" evidence="7">
    <location>
        <begin position="253"/>
        <end position="272"/>
    </location>
</feature>
<dbReference type="CDD" id="cd17324">
    <property type="entry name" value="MFS_NepI_like"/>
    <property type="match status" value="1"/>
</dbReference>